<dbReference type="InterPro" id="IPR029058">
    <property type="entry name" value="AB_hydrolase_fold"/>
</dbReference>
<dbReference type="GO" id="GO:0016787">
    <property type="term" value="F:hydrolase activity"/>
    <property type="evidence" value="ECO:0007669"/>
    <property type="project" value="UniProtKB-KW"/>
</dbReference>
<dbReference type="GeneID" id="30197410"/>
<dbReference type="InterPro" id="IPR049492">
    <property type="entry name" value="BD-FAE-like_dom"/>
</dbReference>
<dbReference type="SUPFAM" id="SSF53474">
    <property type="entry name" value="alpha/beta-Hydrolases"/>
    <property type="match status" value="1"/>
</dbReference>
<keyword evidence="4" id="KW-1185">Reference proteome</keyword>
<dbReference type="AlphaFoldDB" id="A0A1E3HF31"/>
<keyword evidence="1" id="KW-0378">Hydrolase</keyword>
<proteinExistence type="predicted"/>
<accession>A0A1E3HF31</accession>
<gene>
    <name evidence="3" type="ORF">L198_08199</name>
</gene>
<comment type="caution">
    <text evidence="3">The sequence shown here is derived from an EMBL/GenBank/DDBJ whole genome shotgun (WGS) entry which is preliminary data.</text>
</comment>
<sequence>MNVDYIPQPKTFVYDPMHDTKLDAYLPTKYGVHGKVPALVHFHGGGIVTGSRNDGFFIPFLREELPAKGILVISADYRLLLPSTAEDILQDVHTIFHYVGSHHTKLAHYLSSANLSVDPARIIVSGASGGNYPAKAAATLTSVVPRPLGWLDFYGEGGDWLGDFWVNPYDVTPHMGYYKYDEAKAEELERTKGGGKVISDSPVIFGTDLVARDLDNRFGLFAHWLKNATTLDNLLSSPGLGAKLAQTPRSERLSLIPTDKQHLLLPITPQTCPAYLVHGTVDGMVPVEDSKAIERDMKELGLKVGTDYVDGAAHGLRDPKTRAPVGSMPVIVQGALKWIDELVEVRQ</sequence>
<evidence type="ECO:0000259" key="2">
    <source>
        <dbReference type="Pfam" id="PF20434"/>
    </source>
</evidence>
<feature type="domain" description="BD-FAE-like" evidence="2">
    <location>
        <begin position="22"/>
        <end position="140"/>
    </location>
</feature>
<dbReference type="Proteomes" id="UP000094819">
    <property type="component" value="Unassembled WGS sequence"/>
</dbReference>
<reference evidence="3 4" key="1">
    <citation type="submission" date="2016-06" db="EMBL/GenBank/DDBJ databases">
        <title>Evolution of pathogenesis and genome organization in the Tremellales.</title>
        <authorList>
            <person name="Cuomo C."/>
            <person name="Litvintseva A."/>
            <person name="Heitman J."/>
            <person name="Chen Y."/>
            <person name="Sun S."/>
            <person name="Springer D."/>
            <person name="Dromer F."/>
            <person name="Young S."/>
            <person name="Zeng Q."/>
            <person name="Chapman S."/>
            <person name="Gujja S."/>
            <person name="Saif S."/>
            <person name="Birren B."/>
        </authorList>
    </citation>
    <scope>NUCLEOTIDE SEQUENCE [LARGE SCALE GENOMIC DNA]</scope>
    <source>
        <strain evidence="3 4">CBS 7118</strain>
    </source>
</reference>
<dbReference type="OrthoDB" id="408631at2759"/>
<evidence type="ECO:0000313" key="3">
    <source>
        <dbReference type="EMBL" id="ODN74948.1"/>
    </source>
</evidence>
<dbReference type="Pfam" id="PF20434">
    <property type="entry name" value="BD-FAE"/>
    <property type="match status" value="1"/>
</dbReference>
<dbReference type="InterPro" id="IPR050300">
    <property type="entry name" value="GDXG_lipolytic_enzyme"/>
</dbReference>
<organism evidence="3 4">
    <name type="scientific">Cryptococcus wingfieldii CBS 7118</name>
    <dbReference type="NCBI Taxonomy" id="1295528"/>
    <lineage>
        <taxon>Eukaryota</taxon>
        <taxon>Fungi</taxon>
        <taxon>Dikarya</taxon>
        <taxon>Basidiomycota</taxon>
        <taxon>Agaricomycotina</taxon>
        <taxon>Tremellomycetes</taxon>
        <taxon>Tremellales</taxon>
        <taxon>Cryptococcaceae</taxon>
        <taxon>Cryptococcus</taxon>
    </lineage>
</organism>
<evidence type="ECO:0000256" key="1">
    <source>
        <dbReference type="ARBA" id="ARBA00022801"/>
    </source>
</evidence>
<dbReference type="EMBL" id="AWGH01000057">
    <property type="protein sequence ID" value="ODN74948.1"/>
    <property type="molecule type" value="Genomic_DNA"/>
</dbReference>
<dbReference type="PANTHER" id="PTHR48081">
    <property type="entry name" value="AB HYDROLASE SUPERFAMILY PROTEIN C4A8.06C"/>
    <property type="match status" value="1"/>
</dbReference>
<dbReference type="Gene3D" id="3.40.50.1820">
    <property type="entry name" value="alpha/beta hydrolase"/>
    <property type="match status" value="1"/>
</dbReference>
<protein>
    <recommendedName>
        <fullName evidence="2">BD-FAE-like domain-containing protein</fullName>
    </recommendedName>
</protein>
<evidence type="ECO:0000313" key="4">
    <source>
        <dbReference type="Proteomes" id="UP000094819"/>
    </source>
</evidence>
<dbReference type="RefSeq" id="XP_019027857.1">
    <property type="nucleotide sequence ID" value="XM_019180170.1"/>
</dbReference>
<dbReference type="PANTHER" id="PTHR48081:SF3">
    <property type="entry name" value="ALPHA_BETA HYDROLASE FOLD-3 DOMAIN-CONTAINING PROTEIN"/>
    <property type="match status" value="1"/>
</dbReference>
<name>A0A1E3HF31_9TREE</name>